<evidence type="ECO:0000256" key="3">
    <source>
        <dbReference type="ARBA" id="ARBA00022692"/>
    </source>
</evidence>
<dbReference type="GO" id="GO:0048066">
    <property type="term" value="P:developmental pigmentation"/>
    <property type="evidence" value="ECO:0007669"/>
    <property type="project" value="Ensembl"/>
</dbReference>
<name>K7G8V1_PELSI</name>
<feature type="transmembrane region" description="Helical" evidence="7">
    <location>
        <begin position="559"/>
        <end position="582"/>
    </location>
</feature>
<sequence>EKKPTGRLIMHSMAMLGREFCYAVEAAFVTPVLLSVGLPKSLYSLVWLISPILGFVLQPVVGSASDHCTSGWGKRRPYILALGIMMLLGMALYLNGDMMVSALIPERGKQQTWAIVITMLGVVLFDFAADFIDGPIKAYLFDVCSHQDKEKGLHYHALLTGLGGALGYLTGAMDWGHSVLGRFLGSEFQVMFVIAALVFLICLTVHLCSIPEAPLRDDNTETKHLLKMDEPCKYGSIDGVKNGYLNPGYDEKKTLSELGKSLETPHTQRELEEQISNLSELIESIIHDIPTFPSEPSFPSRGSRKVKLVDGQSFCVQCLGEDRIPQISLHCNTLNVRASSLSSFFTTLGYGWSSTLSSSECSAYQREAIDNQLSTIDSQRETINSHCQGQATASLLTSHSLSPPTLLPLSEKGRRGGRGEGTSKHFQGSNTVQTRMTVKSLMKALVSMPSHYRCLCVSHLIGWTAFLSNMLFFTDFMGQIVYQGNPYAPHNSTVYLTYERGVEIGCWGMCINAISSSLYSYLQKRLLPYIGLKGLYFIGYLLFGVGTGFIGLFPKVYSTLALCSLFGVMSSTLYTVPFNLIAEYHRISQKEQNGGEAEANGRGKGIDCAALTCMVQLAQIIVGVGLGFLVSAAGSVIVVVICASAVALIGCCFVAFFVRY</sequence>
<dbReference type="AlphaFoldDB" id="K7G8V1"/>
<feature type="compositionally biased region" description="Basic and acidic residues" evidence="6">
    <location>
        <begin position="411"/>
        <end position="423"/>
    </location>
</feature>
<dbReference type="Ensembl" id="ENSPSIT00000016788.1">
    <property type="protein sequence ID" value="ENSPSIP00000016712.1"/>
    <property type="gene ID" value="ENSPSIG00000014815.1"/>
</dbReference>
<feature type="transmembrane region" description="Helical" evidence="7">
    <location>
        <begin position="190"/>
        <end position="210"/>
    </location>
</feature>
<evidence type="ECO:0000256" key="5">
    <source>
        <dbReference type="ARBA" id="ARBA00023136"/>
    </source>
</evidence>
<feature type="transmembrane region" description="Helical" evidence="7">
    <location>
        <begin position="44"/>
        <end position="65"/>
    </location>
</feature>
<feature type="region of interest" description="Disordered" evidence="6">
    <location>
        <begin position="399"/>
        <end position="430"/>
    </location>
</feature>
<comment type="subcellular location">
    <subcellularLocation>
        <location evidence="1">Membrane</location>
        <topology evidence="1">Multi-pass membrane protein</topology>
    </subcellularLocation>
</comment>
<keyword evidence="5 7" id="KW-0472">Membrane</keyword>
<reference evidence="9" key="2">
    <citation type="journal article" date="2013" name="Nat. Genet.">
        <title>The draft genomes of soft-shell turtle and green sea turtle yield insights into the development and evolution of the turtle-specific body plan.</title>
        <authorList>
            <person name="Wang Z."/>
            <person name="Pascual-Anaya J."/>
            <person name="Zadissa A."/>
            <person name="Li W."/>
            <person name="Niimura Y."/>
            <person name="Huang Z."/>
            <person name="Li C."/>
            <person name="White S."/>
            <person name="Xiong Z."/>
            <person name="Fang D."/>
            <person name="Wang B."/>
            <person name="Ming Y."/>
            <person name="Chen Y."/>
            <person name="Zheng Y."/>
            <person name="Kuraku S."/>
            <person name="Pignatelli M."/>
            <person name="Herrero J."/>
            <person name="Beal K."/>
            <person name="Nozawa M."/>
            <person name="Li Q."/>
            <person name="Wang J."/>
            <person name="Zhang H."/>
            <person name="Yu L."/>
            <person name="Shigenobu S."/>
            <person name="Wang J."/>
            <person name="Liu J."/>
            <person name="Flicek P."/>
            <person name="Searle S."/>
            <person name="Wang J."/>
            <person name="Kuratani S."/>
            <person name="Yin Y."/>
            <person name="Aken B."/>
            <person name="Zhang G."/>
            <person name="Irie N."/>
        </authorList>
    </citation>
    <scope>NUCLEOTIDE SEQUENCE [LARGE SCALE GENOMIC DNA]</scope>
    <source>
        <strain evidence="9">Daiwa-1</strain>
    </source>
</reference>
<proteinExistence type="predicted"/>
<dbReference type="GO" id="GO:0008506">
    <property type="term" value="F:sucrose:proton symporter activity"/>
    <property type="evidence" value="ECO:0007669"/>
    <property type="project" value="Ensembl"/>
</dbReference>
<reference evidence="8" key="3">
    <citation type="submission" date="2025-08" db="UniProtKB">
        <authorList>
            <consortium name="Ensembl"/>
        </authorList>
    </citation>
    <scope>IDENTIFICATION</scope>
</reference>
<keyword evidence="3 7" id="KW-0812">Transmembrane</keyword>
<dbReference type="GO" id="GO:0033162">
    <property type="term" value="C:melanosome membrane"/>
    <property type="evidence" value="ECO:0007669"/>
    <property type="project" value="Ensembl"/>
</dbReference>
<evidence type="ECO:0000256" key="1">
    <source>
        <dbReference type="ARBA" id="ARBA00004141"/>
    </source>
</evidence>
<dbReference type="SUPFAM" id="SSF103473">
    <property type="entry name" value="MFS general substrate transporter"/>
    <property type="match status" value="1"/>
</dbReference>
<accession>K7G8V1</accession>
<dbReference type="FunFam" id="1.20.1250.20:FF:000321">
    <property type="entry name" value="Solute carrier family 45 member 2"/>
    <property type="match status" value="2"/>
</dbReference>
<dbReference type="GO" id="GO:0005356">
    <property type="term" value="F:D-glucose:proton symporter activity"/>
    <property type="evidence" value="ECO:0007669"/>
    <property type="project" value="Ensembl"/>
</dbReference>
<dbReference type="InterPro" id="IPR036259">
    <property type="entry name" value="MFS_trans_sf"/>
</dbReference>
<evidence type="ECO:0000256" key="6">
    <source>
        <dbReference type="SAM" id="MobiDB-lite"/>
    </source>
</evidence>
<reference evidence="8" key="4">
    <citation type="submission" date="2025-09" db="UniProtKB">
        <authorList>
            <consortium name="Ensembl"/>
        </authorList>
    </citation>
    <scope>IDENTIFICATION</scope>
</reference>
<feature type="transmembrane region" description="Helical" evidence="7">
    <location>
        <begin position="460"/>
        <end position="482"/>
    </location>
</feature>
<evidence type="ECO:0000256" key="7">
    <source>
        <dbReference type="SAM" id="Phobius"/>
    </source>
</evidence>
<dbReference type="Proteomes" id="UP000007267">
    <property type="component" value="Unassembled WGS sequence"/>
</dbReference>
<dbReference type="Pfam" id="PF13347">
    <property type="entry name" value="MFS_2"/>
    <property type="match status" value="1"/>
</dbReference>
<feature type="transmembrane region" description="Helical" evidence="7">
    <location>
        <begin position="153"/>
        <end position="170"/>
    </location>
</feature>
<keyword evidence="4 7" id="KW-1133">Transmembrane helix</keyword>
<organism evidence="8 9">
    <name type="scientific">Pelodiscus sinensis</name>
    <name type="common">Chinese softshell turtle</name>
    <name type="synonym">Trionyx sinensis</name>
    <dbReference type="NCBI Taxonomy" id="13735"/>
    <lineage>
        <taxon>Eukaryota</taxon>
        <taxon>Metazoa</taxon>
        <taxon>Chordata</taxon>
        <taxon>Craniata</taxon>
        <taxon>Vertebrata</taxon>
        <taxon>Euteleostomi</taxon>
        <taxon>Archelosauria</taxon>
        <taxon>Testudinata</taxon>
        <taxon>Testudines</taxon>
        <taxon>Cryptodira</taxon>
        <taxon>Trionychia</taxon>
        <taxon>Trionychidae</taxon>
        <taxon>Pelodiscus</taxon>
    </lineage>
</organism>
<dbReference type="eggNOG" id="KOG0637">
    <property type="taxonomic scope" value="Eukaryota"/>
</dbReference>
<feature type="transmembrane region" description="Helical" evidence="7">
    <location>
        <begin position="20"/>
        <end position="38"/>
    </location>
</feature>
<evidence type="ECO:0000256" key="2">
    <source>
        <dbReference type="ARBA" id="ARBA00022448"/>
    </source>
</evidence>
<keyword evidence="9" id="KW-1185">Reference proteome</keyword>
<gene>
    <name evidence="8" type="primary">SLC45A2</name>
</gene>
<dbReference type="PANTHER" id="PTHR19432">
    <property type="entry name" value="SUGAR TRANSPORTER"/>
    <property type="match status" value="1"/>
</dbReference>
<reference evidence="9" key="1">
    <citation type="submission" date="2011-10" db="EMBL/GenBank/DDBJ databases">
        <authorList>
            <consortium name="Soft-shell Turtle Genome Consortium"/>
        </authorList>
    </citation>
    <scope>NUCLEOTIDE SEQUENCE [LARGE SCALE GENOMIC DNA]</scope>
    <source>
        <strain evidence="9">Daiwa-1</strain>
    </source>
</reference>
<feature type="transmembrane region" description="Helical" evidence="7">
    <location>
        <begin position="636"/>
        <end position="658"/>
    </location>
</feature>
<evidence type="ECO:0000313" key="8">
    <source>
        <dbReference type="Ensembl" id="ENSPSIP00000016712.1"/>
    </source>
</evidence>
<dbReference type="STRING" id="13735.ENSPSIP00000016712"/>
<keyword evidence="2" id="KW-0813">Transport</keyword>
<protein>
    <submittedName>
        <fullName evidence="8">Solute carrier family 45 member 2</fullName>
    </submittedName>
</protein>
<dbReference type="HOGENOM" id="CLU_015081_0_0_1"/>
<feature type="transmembrane region" description="Helical" evidence="7">
    <location>
        <begin position="114"/>
        <end position="132"/>
    </location>
</feature>
<dbReference type="PANTHER" id="PTHR19432:SF34">
    <property type="entry name" value="MEMBRANE-ASSOCIATED TRANSPORTER PROTEIN"/>
    <property type="match status" value="1"/>
</dbReference>
<evidence type="ECO:0000256" key="4">
    <source>
        <dbReference type="ARBA" id="ARBA00022989"/>
    </source>
</evidence>
<dbReference type="EMBL" id="AGCU01042504">
    <property type="status" value="NOT_ANNOTATED_CDS"/>
    <property type="molecule type" value="Genomic_DNA"/>
</dbReference>
<dbReference type="GO" id="GO:0006583">
    <property type="term" value="P:melanin biosynthetic process from tyrosine"/>
    <property type="evidence" value="ECO:0007669"/>
    <property type="project" value="Ensembl"/>
</dbReference>
<feature type="transmembrane region" description="Helical" evidence="7">
    <location>
        <begin position="608"/>
        <end position="630"/>
    </location>
</feature>
<feature type="compositionally biased region" description="Low complexity" evidence="6">
    <location>
        <begin position="399"/>
        <end position="410"/>
    </location>
</feature>
<feature type="transmembrane region" description="Helical" evidence="7">
    <location>
        <begin position="502"/>
        <end position="522"/>
    </location>
</feature>
<dbReference type="GeneTree" id="ENSGT00950000182914"/>
<evidence type="ECO:0000313" key="9">
    <source>
        <dbReference type="Proteomes" id="UP000007267"/>
    </source>
</evidence>
<dbReference type="EMBL" id="AGCU01042503">
    <property type="status" value="NOT_ANNOTATED_CDS"/>
    <property type="molecule type" value="Genomic_DNA"/>
</dbReference>
<dbReference type="GO" id="GO:0035752">
    <property type="term" value="P:lysosomal lumen pH elevation"/>
    <property type="evidence" value="ECO:0007669"/>
    <property type="project" value="Ensembl"/>
</dbReference>
<dbReference type="EMBL" id="AGCU01042502">
    <property type="status" value="NOT_ANNOTATED_CDS"/>
    <property type="molecule type" value="Genomic_DNA"/>
</dbReference>
<feature type="transmembrane region" description="Helical" evidence="7">
    <location>
        <begin position="534"/>
        <end position="553"/>
    </location>
</feature>
<dbReference type="Gene3D" id="1.20.1250.20">
    <property type="entry name" value="MFS general substrate transporter like domains"/>
    <property type="match status" value="2"/>
</dbReference>
<feature type="transmembrane region" description="Helical" evidence="7">
    <location>
        <begin position="77"/>
        <end position="94"/>
    </location>
</feature>